<evidence type="ECO:0000313" key="4">
    <source>
        <dbReference type="EMBL" id="QEF97368.1"/>
    </source>
</evidence>
<evidence type="ECO:0000256" key="2">
    <source>
        <dbReference type="ARBA" id="ARBA00022679"/>
    </source>
</evidence>
<dbReference type="Gene3D" id="2.115.10.20">
    <property type="entry name" value="Glycosyl hydrolase domain, family 43"/>
    <property type="match status" value="1"/>
</dbReference>
<keyword evidence="1 4" id="KW-0328">Glycosyltransferase</keyword>
<sequence>MRCYLPTDTPLSENRQLLVGAYFTQEYALESAALFNPSMVWHPNQSNLAAGSRRFVLSLRAVGEGHTSSVTFRSGVIDGDNQLSIDGPTKFVTTPEFVPDAVYDKELFFRKLAELDLGNPFTGHVLSKLASAFTLDQLDTSLKSCLREYRSQHHELAPIVEKVITLAKSNYEITYLPDHELSERLIFPFGPTETNGIEDARFVQFQEEDGSSQYYATYSAYDGKMVLPQLLETKDFLRFKMHTLNGPAISDKGLALFPRMVNGRYAMLSRQDGEHLYLMYSDMLYFWYAKEIIVKPTFPWEFVQMGNCGSPIETDSGWLVLTHGVGPMRKYCIGAILLDLDDPSRLIGRLKEPLLTPNENEREGYVPNVVYSCGSVIHNGHLVLPYAMSDYATTFATVPVDKLLSSMI</sequence>
<dbReference type="SUPFAM" id="SSF75005">
    <property type="entry name" value="Arabinanase/levansucrase/invertase"/>
    <property type="match status" value="1"/>
</dbReference>
<dbReference type="KEGG" id="smam:Mal15_14080"/>
<dbReference type="PANTHER" id="PTHR34106">
    <property type="entry name" value="GLYCOSIDASE"/>
    <property type="match status" value="1"/>
</dbReference>
<dbReference type="CDD" id="cd18613">
    <property type="entry name" value="GH130"/>
    <property type="match status" value="1"/>
</dbReference>
<accession>A0A5B9M848</accession>
<evidence type="ECO:0000313" key="5">
    <source>
        <dbReference type="Proteomes" id="UP000321353"/>
    </source>
</evidence>
<dbReference type="EC" id="2.4.1.-" evidence="4"/>
<dbReference type="GO" id="GO:0016757">
    <property type="term" value="F:glycosyltransferase activity"/>
    <property type="evidence" value="ECO:0007669"/>
    <property type="project" value="UniProtKB-KW"/>
</dbReference>
<protein>
    <submittedName>
        <fullName evidence="4">Beta-1,4-mannooligosaccharide phosphorylase</fullName>
        <ecNumber evidence="4">2.4.1.-</ecNumber>
    </submittedName>
</protein>
<dbReference type="InterPro" id="IPR007184">
    <property type="entry name" value="Mannoside_phosphorylase"/>
</dbReference>
<organism evidence="4 5">
    <name type="scientific">Stieleria maiorica</name>
    <dbReference type="NCBI Taxonomy" id="2795974"/>
    <lineage>
        <taxon>Bacteria</taxon>
        <taxon>Pseudomonadati</taxon>
        <taxon>Planctomycetota</taxon>
        <taxon>Planctomycetia</taxon>
        <taxon>Pirellulales</taxon>
        <taxon>Pirellulaceae</taxon>
        <taxon>Stieleria</taxon>
    </lineage>
</organism>
<keyword evidence="2 4" id="KW-0808">Transferase</keyword>
<comment type="similarity">
    <text evidence="3">Belongs to the glycosyl hydrolase 130 family.</text>
</comment>
<dbReference type="InterPro" id="IPR023296">
    <property type="entry name" value="Glyco_hydro_beta-prop_sf"/>
</dbReference>
<dbReference type="EMBL" id="CP036264">
    <property type="protein sequence ID" value="QEF97368.1"/>
    <property type="molecule type" value="Genomic_DNA"/>
</dbReference>
<evidence type="ECO:0000256" key="3">
    <source>
        <dbReference type="ARBA" id="ARBA00024356"/>
    </source>
</evidence>
<dbReference type="Pfam" id="PF04041">
    <property type="entry name" value="Glyco_hydro_130"/>
    <property type="match status" value="1"/>
</dbReference>
<evidence type="ECO:0000256" key="1">
    <source>
        <dbReference type="ARBA" id="ARBA00022676"/>
    </source>
</evidence>
<reference evidence="4 5" key="1">
    <citation type="submission" date="2019-02" db="EMBL/GenBank/DDBJ databases">
        <title>Planctomycetal bacteria perform biofilm scaping via a novel small molecule.</title>
        <authorList>
            <person name="Jeske O."/>
            <person name="Boedeker C."/>
            <person name="Wiegand S."/>
            <person name="Breitling P."/>
            <person name="Kallscheuer N."/>
            <person name="Jogler M."/>
            <person name="Rohde M."/>
            <person name="Petersen J."/>
            <person name="Medema M.H."/>
            <person name="Surup F."/>
            <person name="Jogler C."/>
        </authorList>
    </citation>
    <scope>NUCLEOTIDE SEQUENCE [LARGE SCALE GENOMIC DNA]</scope>
    <source>
        <strain evidence="4 5">Mal15</strain>
    </source>
</reference>
<dbReference type="AlphaFoldDB" id="A0A5B9M848"/>
<dbReference type="PANTHER" id="PTHR34106:SF4">
    <property type="entry name" value="BLL5143 PROTEIN"/>
    <property type="match status" value="1"/>
</dbReference>
<gene>
    <name evidence="4" type="ORF">Mal15_14080</name>
</gene>
<name>A0A5B9M848_9BACT</name>
<dbReference type="Proteomes" id="UP000321353">
    <property type="component" value="Chromosome"/>
</dbReference>
<proteinExistence type="inferred from homology"/>
<keyword evidence="5" id="KW-1185">Reference proteome</keyword>